<accession>A0A0S4JKD4</accession>
<protein>
    <submittedName>
        <fullName evidence="1">Uncharacterized protein</fullName>
    </submittedName>
</protein>
<proteinExistence type="predicted"/>
<organism evidence="1 2">
    <name type="scientific">Bodo saltans</name>
    <name type="common">Flagellated protozoan</name>
    <dbReference type="NCBI Taxonomy" id="75058"/>
    <lineage>
        <taxon>Eukaryota</taxon>
        <taxon>Discoba</taxon>
        <taxon>Euglenozoa</taxon>
        <taxon>Kinetoplastea</taxon>
        <taxon>Metakinetoplastina</taxon>
        <taxon>Eubodonida</taxon>
        <taxon>Bodonidae</taxon>
        <taxon>Bodo</taxon>
    </lineage>
</organism>
<dbReference type="EMBL" id="CYKH01001689">
    <property type="protein sequence ID" value="CUG88953.1"/>
    <property type="molecule type" value="Genomic_DNA"/>
</dbReference>
<dbReference type="Proteomes" id="UP000051952">
    <property type="component" value="Unassembled WGS sequence"/>
</dbReference>
<keyword evidence="2" id="KW-1185">Reference proteome</keyword>
<dbReference type="AlphaFoldDB" id="A0A0S4JKD4"/>
<feature type="non-terminal residue" evidence="1">
    <location>
        <position position="168"/>
    </location>
</feature>
<name>A0A0S4JKD4_BODSA</name>
<gene>
    <name evidence="1" type="ORF">BSAL_18390</name>
</gene>
<dbReference type="Gene3D" id="1.20.1310.10">
    <property type="entry name" value="Cullin Repeats"/>
    <property type="match status" value="1"/>
</dbReference>
<dbReference type="SUPFAM" id="SSF74788">
    <property type="entry name" value="Cullin repeat-like"/>
    <property type="match status" value="1"/>
</dbReference>
<reference evidence="2" key="1">
    <citation type="submission" date="2015-09" db="EMBL/GenBank/DDBJ databases">
        <authorList>
            <consortium name="Pathogen Informatics"/>
        </authorList>
    </citation>
    <scope>NUCLEOTIDE SEQUENCE [LARGE SCALE GENOMIC DNA]</scope>
    <source>
        <strain evidence="2">Lake Konstanz</strain>
    </source>
</reference>
<sequence length="168" mass="18482">MGNSYRQASDDQLSSTAQGFITWCGGRLRLEEQLVQDVIWPQVKNKLFESMLAPFVERIVTHPHAGLRYLVETSQDAALTEMYAMVKNVPKGPTVLGNELQSLIEKELASSFRDYRESLTSPAAGASPTGTTEDDAAIQPPAPGLLLLLPDPPQLLLKRHSHEIVNCV</sequence>
<evidence type="ECO:0000313" key="1">
    <source>
        <dbReference type="EMBL" id="CUG88953.1"/>
    </source>
</evidence>
<evidence type="ECO:0000313" key="2">
    <source>
        <dbReference type="Proteomes" id="UP000051952"/>
    </source>
</evidence>
<dbReference type="VEuPathDB" id="TriTrypDB:BSAL_18390"/>
<dbReference type="InterPro" id="IPR016159">
    <property type="entry name" value="Cullin_repeat-like_dom_sf"/>
</dbReference>